<feature type="compositionally biased region" description="Pro residues" evidence="1">
    <location>
        <begin position="800"/>
        <end position="828"/>
    </location>
</feature>
<gene>
    <name evidence="4" type="ORF">RIMI_LOCUS252606</name>
</gene>
<feature type="compositionally biased region" description="Pro residues" evidence="1">
    <location>
        <begin position="848"/>
        <end position="924"/>
    </location>
</feature>
<feature type="region of interest" description="Disordered" evidence="1">
    <location>
        <begin position="43"/>
        <end position="62"/>
    </location>
</feature>
<dbReference type="PANTHER" id="PTHR33066:SF2">
    <property type="entry name" value="FILAGGRIN-2-LIKE"/>
    <property type="match status" value="1"/>
</dbReference>
<feature type="domain" description="CPSF6/7 RSLD" evidence="3">
    <location>
        <begin position="970"/>
        <end position="1044"/>
    </location>
</feature>
<name>A0ABN9KR97_9NEOB</name>
<dbReference type="EMBL" id="CAUEEQ010000274">
    <property type="protein sequence ID" value="CAJ0916307.1"/>
    <property type="molecule type" value="Genomic_DNA"/>
</dbReference>
<dbReference type="InterPro" id="IPR057951">
    <property type="entry name" value="CPSF6/7_RSLD_N"/>
</dbReference>
<evidence type="ECO:0000256" key="1">
    <source>
        <dbReference type="SAM" id="MobiDB-lite"/>
    </source>
</evidence>
<proteinExistence type="predicted"/>
<dbReference type="PANTHER" id="PTHR33066">
    <property type="entry name" value="INTEGRASE_SAM-LIKE_N DOMAIN-CONTAINING PROTEIN"/>
    <property type="match status" value="1"/>
</dbReference>
<evidence type="ECO:0000259" key="3">
    <source>
        <dbReference type="Pfam" id="PF25524"/>
    </source>
</evidence>
<sequence length="1140" mass="125593">MASHFNAKVSNFMDRAHDPRSLGADALVQDWTQFQLLYIFPPPPPDIQSGEEDQARGSSNHPNRTLLAQMYMVRRHRTTYSRLPLAPPRPPGSSITRPVLPPELRGPQFDGVALETWVLTQAGLSPDFIRTMIRARKPASAKIYYHTWKAFFTWCKSRGQTPFPYSLPNYLVFSNRVWRPGCPWARLRARCRPSLCFFKGALLPSHKRPLETWDLNLVLTASQEPPFEPLKEVPLRLLSQKVVFLVAIISLRRVSELTALSCRRPFLVFHQDKLHRLVKCLAKERLAHPVSMPDYLFHLVAEVGVGSQLQVLVTDFLDLLDPEGLLHLLQVSKSVAKWAKQLRQGILAGAQPEQLADLANQISHAGEYLVSASLDAASCAAQAFSNVDIRRTVWLKAWQANLTSKSLTSLPFQGSRLFGSKLDQIIKDATGGTSSLLPQSKPRCPLPKRQFRSFRPFRFVAESFSQQQRPQARQDAHESLTIVLDTLYRFGWLVNGKKSCLVPTQRLVFLGMLFDTRQSQVFLPEEKRAILRLEVLLLQGPWFLSFRSAMKVLGRRCQHRRRSASLNSTQDHFSRPFLGSGTSVFSLERPIRLPSRVKRSLNWWLTSPLILQGQSFLPVHWQVVTTDASFLGWGGGLSPPDCLGLLAQKSTLPINFLEIQAIFLSFLHWERLLKGLPIRIQMDNATAVAYVNHQGGNRSSLALAEVAFLVAITSIWRVSELAALSCRPPFLVLHQDKVVLRPPPSFLPSQDGMREGLPASKATLARCIRMAILEAYQVKNRVPPSGIKALSARAVGMAPPRPPMCPPGPPGPLGPPPPGQPLPPPLTGPPHRGERPPPPVLFPGQPYGQPPLVPLPPGPPPPVYGPPPGPPPPQQGPPPPPGPFPPRPPGPPMALGPPPHLPGPPPGGPPPAPHVNPNFFPPPGNAGMPTSDNRGPPSSDPYGRPPPYDRVDYGPPGRDMDSVRTALSEAEFEEIMNRNRAISKQCDFKSSDYGSAIETLVTAISLIKQSKVSADDRCKVLISSLQDCLHGIESKSYDVSVQEKGTTVGHEKKAGVTNRAAEIAMMTITGKEVANEKGIAIGSVIVIEKETERESIVIAKQRGVNIHYLNELGTCDRSAGRAAGAGMRCSEGAQRRVDGT</sequence>
<accession>A0ABN9KR97</accession>
<feature type="compositionally biased region" description="Basic and acidic residues" evidence="1">
    <location>
        <begin position="947"/>
        <end position="961"/>
    </location>
</feature>
<dbReference type="Proteomes" id="UP001176940">
    <property type="component" value="Unassembled WGS sequence"/>
</dbReference>
<dbReference type="CDD" id="cd09275">
    <property type="entry name" value="RNase_HI_RT_DIRS1"/>
    <property type="match status" value="1"/>
</dbReference>
<dbReference type="Gene3D" id="1.10.287.3160">
    <property type="match status" value="1"/>
</dbReference>
<organism evidence="4 5">
    <name type="scientific">Ranitomeya imitator</name>
    <name type="common">mimic poison frog</name>
    <dbReference type="NCBI Taxonomy" id="111125"/>
    <lineage>
        <taxon>Eukaryota</taxon>
        <taxon>Metazoa</taxon>
        <taxon>Chordata</taxon>
        <taxon>Craniata</taxon>
        <taxon>Vertebrata</taxon>
        <taxon>Euteleostomi</taxon>
        <taxon>Amphibia</taxon>
        <taxon>Batrachia</taxon>
        <taxon>Anura</taxon>
        <taxon>Neobatrachia</taxon>
        <taxon>Hyloidea</taxon>
        <taxon>Dendrobatidae</taxon>
        <taxon>Dendrobatinae</taxon>
        <taxon>Ranitomeya</taxon>
    </lineage>
</organism>
<evidence type="ECO:0000313" key="4">
    <source>
        <dbReference type="EMBL" id="CAJ0916307.1"/>
    </source>
</evidence>
<feature type="domain" description="Lamina-associated polypeptide 2 alpha C-terminal" evidence="2">
    <location>
        <begin position="351"/>
        <end position="428"/>
    </location>
</feature>
<dbReference type="Pfam" id="PF25524">
    <property type="entry name" value="RSLD_CPSF6"/>
    <property type="match status" value="1"/>
</dbReference>
<feature type="compositionally biased region" description="Low complexity" evidence="1">
    <location>
        <begin position="925"/>
        <end position="942"/>
    </location>
</feature>
<feature type="non-terminal residue" evidence="4">
    <location>
        <position position="1140"/>
    </location>
</feature>
<dbReference type="InterPro" id="IPR021623">
    <property type="entry name" value="LAP2alpha_C"/>
</dbReference>
<dbReference type="Pfam" id="PF11560">
    <property type="entry name" value="LAP2alpha"/>
    <property type="match status" value="1"/>
</dbReference>
<feature type="region of interest" description="Disordered" evidence="1">
    <location>
        <begin position="800"/>
        <end position="961"/>
    </location>
</feature>
<keyword evidence="5" id="KW-1185">Reference proteome</keyword>
<comment type="caution">
    <text evidence="4">The sequence shown here is derived from an EMBL/GenBank/DDBJ whole genome shotgun (WGS) entry which is preliminary data.</text>
</comment>
<evidence type="ECO:0000259" key="2">
    <source>
        <dbReference type="Pfam" id="PF11560"/>
    </source>
</evidence>
<reference evidence="4" key="1">
    <citation type="submission" date="2023-07" db="EMBL/GenBank/DDBJ databases">
        <authorList>
            <person name="Stuckert A."/>
        </authorList>
    </citation>
    <scope>NUCLEOTIDE SEQUENCE</scope>
</reference>
<evidence type="ECO:0000313" key="5">
    <source>
        <dbReference type="Proteomes" id="UP001176940"/>
    </source>
</evidence>
<protein>
    <submittedName>
        <fullName evidence="4">Uncharacterized protein</fullName>
    </submittedName>
</protein>